<sequence length="465" mass="53126">MDTTQYRNRVHLVIERTLNGLDYDYVSAGLNRNELEKLQLSFDERNQVGQFNEGYCYSVKRTTQHVIYSVINTSMKDSAKRNGFLAVRLIVKRDEHIASVMQYLLQITTHYINHIKDNSLNNQNYDLILEEAAKSIKQNDGINPAIAPDKTIFYQFINLTLDQSEAFNNPKLAYATKVYFLDEQSIHNEVIAKQFGFQSVEDLFAKIRKITFNNTTTNGLRVKINEQEISLSKDQFVLCRAGDRIQYKLTFDTRYKEVSIFEGEVEVRPEEIILPHRSAKQPKRNSTAVVWAWIIGPLLGIAIGYWGVDFAKRWFGIKKEQENKNLAAESLQDNFPFKIDTSKNNMLHLSFEDSLVNDYVFIYNGKADGWRFYKSGDEKNAAELTKTGLRSIFKADSARVDNFCEQVVVWIPSTIPNEPVGTAQEDSRPAANSINRTLETKTKRNAVTDSSRSATDGAASSAEKK</sequence>
<name>A0A4R7CYX2_9SPHI</name>
<comment type="caution">
    <text evidence="3">The sequence shown here is derived from an EMBL/GenBank/DDBJ whole genome shotgun (WGS) entry which is preliminary data.</text>
</comment>
<evidence type="ECO:0000256" key="2">
    <source>
        <dbReference type="SAM" id="Phobius"/>
    </source>
</evidence>
<gene>
    <name evidence="3" type="ORF">B0I21_106212</name>
</gene>
<evidence type="ECO:0000313" key="3">
    <source>
        <dbReference type="EMBL" id="TDS12354.1"/>
    </source>
</evidence>
<evidence type="ECO:0000256" key="1">
    <source>
        <dbReference type="SAM" id="MobiDB-lite"/>
    </source>
</evidence>
<dbReference type="OrthoDB" id="1148329at2"/>
<accession>A0A4R7CYX2</accession>
<keyword evidence="2" id="KW-1133">Transmembrane helix</keyword>
<evidence type="ECO:0000313" key="4">
    <source>
        <dbReference type="Proteomes" id="UP000294752"/>
    </source>
</evidence>
<reference evidence="3 4" key="1">
    <citation type="submission" date="2019-03" db="EMBL/GenBank/DDBJ databases">
        <title>Genomic Encyclopedia of Type Strains, Phase III (KMG-III): the genomes of soil and plant-associated and newly described type strains.</title>
        <authorList>
            <person name="Whitman W."/>
        </authorList>
    </citation>
    <scope>NUCLEOTIDE SEQUENCE [LARGE SCALE GENOMIC DNA]</scope>
    <source>
        <strain evidence="3 4">CGMCC 1.12801</strain>
    </source>
</reference>
<proteinExistence type="predicted"/>
<dbReference type="RefSeq" id="WP_133640978.1">
    <property type="nucleotide sequence ID" value="NZ_SNZV01000006.1"/>
</dbReference>
<keyword evidence="2" id="KW-0472">Membrane</keyword>
<feature type="region of interest" description="Disordered" evidence="1">
    <location>
        <begin position="416"/>
        <end position="465"/>
    </location>
</feature>
<dbReference type="EMBL" id="SNZV01000006">
    <property type="protein sequence ID" value="TDS12354.1"/>
    <property type="molecule type" value="Genomic_DNA"/>
</dbReference>
<protein>
    <submittedName>
        <fullName evidence="3">Uncharacterized protein</fullName>
    </submittedName>
</protein>
<dbReference type="AlphaFoldDB" id="A0A4R7CYX2"/>
<feature type="compositionally biased region" description="Polar residues" evidence="1">
    <location>
        <begin position="445"/>
        <end position="454"/>
    </location>
</feature>
<keyword evidence="2" id="KW-0812">Transmembrane</keyword>
<feature type="transmembrane region" description="Helical" evidence="2">
    <location>
        <begin position="288"/>
        <end position="308"/>
    </location>
</feature>
<keyword evidence="4" id="KW-1185">Reference proteome</keyword>
<dbReference type="Proteomes" id="UP000294752">
    <property type="component" value="Unassembled WGS sequence"/>
</dbReference>
<organism evidence="3 4">
    <name type="scientific">Sphingobacterium paludis</name>
    <dbReference type="NCBI Taxonomy" id="1476465"/>
    <lineage>
        <taxon>Bacteria</taxon>
        <taxon>Pseudomonadati</taxon>
        <taxon>Bacteroidota</taxon>
        <taxon>Sphingobacteriia</taxon>
        <taxon>Sphingobacteriales</taxon>
        <taxon>Sphingobacteriaceae</taxon>
        <taxon>Sphingobacterium</taxon>
    </lineage>
</organism>